<proteinExistence type="predicted"/>
<feature type="transmembrane region" description="Helical" evidence="2">
    <location>
        <begin position="389"/>
        <end position="411"/>
    </location>
</feature>
<name>A0A9W8J2G9_9AGAR</name>
<feature type="region of interest" description="Disordered" evidence="1">
    <location>
        <begin position="436"/>
        <end position="511"/>
    </location>
</feature>
<feature type="compositionally biased region" description="Basic and acidic residues" evidence="1">
    <location>
        <begin position="307"/>
        <end position="321"/>
    </location>
</feature>
<gene>
    <name evidence="3" type="ORF">H1R20_g12484</name>
</gene>
<evidence type="ECO:0000256" key="1">
    <source>
        <dbReference type="SAM" id="MobiDB-lite"/>
    </source>
</evidence>
<dbReference type="AlphaFoldDB" id="A0A9W8J2G9"/>
<dbReference type="EMBL" id="JANBPK010001212">
    <property type="protein sequence ID" value="KAJ2924613.1"/>
    <property type="molecule type" value="Genomic_DNA"/>
</dbReference>
<keyword evidence="2" id="KW-0812">Transmembrane</keyword>
<dbReference type="OrthoDB" id="3261666at2759"/>
<feature type="compositionally biased region" description="Basic and acidic residues" evidence="1">
    <location>
        <begin position="489"/>
        <end position="501"/>
    </location>
</feature>
<sequence length="511" mass="53332">MAPPLAGKPPFATDEPDSYYEGGPSPTKRRVPPAKPDNPNKRSSAYDVYDNYLAPGESSNGQRPTSAISTATSRNSGIGGIGMGLLAMDSDDDDDSDDEAYERKRKADKEKREREAAASSGQQSKNAALAAAVANGGKPSSPSSSAPNPNASLNPNGIAPPPTQRSPPPIAAPRPGYAAPAFAQLDSGFGKSPSPVENPFEPSSQPPPQQPQGGMPPPPHMRGPPGPGGPPGPQPRGPPGINMNLMNPNGQGPRPPPPAHNGGGPMPPPNAVVRGMTPAPLAPPMTPILPVFAVGPKSTPSPSPGPDGKEGGGEGGIKWDDLPTPIPRKPIMRSNTEDALLPRRGEKGDDFWRRFSMIAKVDMAEKSKGGKGSSWLRRTENGKNRLSRWVWVIGMLLLCAIGGAIGLGIYFTRDSPDHQQPTALAGNVGNQTAGAAPTSILSFGGGRGGGGGTPSTSTRLHVSPTHTLEGRAFVMPVVPTPATTGTSNAEEKREHAREEHHRRSVQKKRRF</sequence>
<protein>
    <submittedName>
        <fullName evidence="3">Uncharacterized protein</fullName>
    </submittedName>
</protein>
<accession>A0A9W8J2G9</accession>
<feature type="compositionally biased region" description="Pro residues" evidence="1">
    <location>
        <begin position="158"/>
        <end position="172"/>
    </location>
</feature>
<feature type="compositionally biased region" description="Gly residues" evidence="1">
    <location>
        <begin position="443"/>
        <end position="453"/>
    </location>
</feature>
<keyword evidence="2" id="KW-1133">Transmembrane helix</keyword>
<keyword evidence="2" id="KW-0472">Membrane</keyword>
<evidence type="ECO:0000313" key="4">
    <source>
        <dbReference type="Proteomes" id="UP001140091"/>
    </source>
</evidence>
<feature type="region of interest" description="Disordered" evidence="1">
    <location>
        <begin position="1"/>
        <end position="332"/>
    </location>
</feature>
<feature type="non-terminal residue" evidence="3">
    <location>
        <position position="511"/>
    </location>
</feature>
<feature type="compositionally biased region" description="Acidic residues" evidence="1">
    <location>
        <begin position="89"/>
        <end position="100"/>
    </location>
</feature>
<feature type="compositionally biased region" description="Pro residues" evidence="1">
    <location>
        <begin position="253"/>
        <end position="270"/>
    </location>
</feature>
<comment type="caution">
    <text evidence="3">The sequence shown here is derived from an EMBL/GenBank/DDBJ whole genome shotgun (WGS) entry which is preliminary data.</text>
</comment>
<feature type="compositionally biased region" description="Basic residues" evidence="1">
    <location>
        <begin position="502"/>
        <end position="511"/>
    </location>
</feature>
<dbReference type="Proteomes" id="UP001140091">
    <property type="component" value="Unassembled WGS sequence"/>
</dbReference>
<organism evidence="3 4">
    <name type="scientific">Candolleomyces eurysporus</name>
    <dbReference type="NCBI Taxonomy" id="2828524"/>
    <lineage>
        <taxon>Eukaryota</taxon>
        <taxon>Fungi</taxon>
        <taxon>Dikarya</taxon>
        <taxon>Basidiomycota</taxon>
        <taxon>Agaricomycotina</taxon>
        <taxon>Agaricomycetes</taxon>
        <taxon>Agaricomycetidae</taxon>
        <taxon>Agaricales</taxon>
        <taxon>Agaricineae</taxon>
        <taxon>Psathyrellaceae</taxon>
        <taxon>Candolleomyces</taxon>
    </lineage>
</organism>
<feature type="compositionally biased region" description="Basic and acidic residues" evidence="1">
    <location>
        <begin position="101"/>
        <end position="116"/>
    </location>
</feature>
<reference evidence="3" key="1">
    <citation type="submission" date="2022-06" db="EMBL/GenBank/DDBJ databases">
        <title>Genome Sequence of Candolleomyces eurysporus.</title>
        <authorList>
            <person name="Buettner E."/>
        </authorList>
    </citation>
    <scope>NUCLEOTIDE SEQUENCE</scope>
    <source>
        <strain evidence="3">VTCC 930004</strain>
    </source>
</reference>
<keyword evidence="4" id="KW-1185">Reference proteome</keyword>
<evidence type="ECO:0000256" key="2">
    <source>
        <dbReference type="SAM" id="Phobius"/>
    </source>
</evidence>
<feature type="compositionally biased region" description="Polar residues" evidence="1">
    <location>
        <begin position="57"/>
        <end position="76"/>
    </location>
</feature>
<evidence type="ECO:0000313" key="3">
    <source>
        <dbReference type="EMBL" id="KAJ2924613.1"/>
    </source>
</evidence>
<feature type="compositionally biased region" description="Pro residues" evidence="1">
    <location>
        <begin position="204"/>
        <end position="238"/>
    </location>
</feature>
<feature type="compositionally biased region" description="Low complexity" evidence="1">
    <location>
        <begin position="127"/>
        <end position="157"/>
    </location>
</feature>
<feature type="compositionally biased region" description="Polar residues" evidence="1">
    <location>
        <begin position="454"/>
        <end position="466"/>
    </location>
</feature>